<keyword evidence="1" id="KW-0479">Metal-binding</keyword>
<feature type="domain" description="CCHC-type" evidence="2">
    <location>
        <begin position="340"/>
        <end position="353"/>
    </location>
</feature>
<evidence type="ECO:0000313" key="3">
    <source>
        <dbReference type="EMBL" id="KYM93417.1"/>
    </source>
</evidence>
<dbReference type="GO" id="GO:0003676">
    <property type="term" value="F:nucleic acid binding"/>
    <property type="evidence" value="ECO:0007669"/>
    <property type="project" value="InterPro"/>
</dbReference>
<accession>A0A151I6H7</accession>
<dbReference type="InterPro" id="IPR001878">
    <property type="entry name" value="Znf_CCHC"/>
</dbReference>
<dbReference type="CDD" id="cd01644">
    <property type="entry name" value="RT_pepA17"/>
    <property type="match status" value="1"/>
</dbReference>
<dbReference type="Pfam" id="PF03564">
    <property type="entry name" value="DUF1759"/>
    <property type="match status" value="1"/>
</dbReference>
<dbReference type="InterPro" id="IPR005312">
    <property type="entry name" value="DUF1759"/>
</dbReference>
<dbReference type="AlphaFoldDB" id="A0A151I6H7"/>
<dbReference type="GO" id="GO:0071897">
    <property type="term" value="P:DNA biosynthetic process"/>
    <property type="evidence" value="ECO:0007669"/>
    <property type="project" value="UniProtKB-ARBA"/>
</dbReference>
<dbReference type="GO" id="GO:0008270">
    <property type="term" value="F:zinc ion binding"/>
    <property type="evidence" value="ECO:0007669"/>
    <property type="project" value="UniProtKB-KW"/>
</dbReference>
<evidence type="ECO:0000313" key="4">
    <source>
        <dbReference type="Proteomes" id="UP000078542"/>
    </source>
</evidence>
<name>A0A151I6H7_9HYME</name>
<dbReference type="InterPro" id="IPR043502">
    <property type="entry name" value="DNA/RNA_pol_sf"/>
</dbReference>
<gene>
    <name evidence="3" type="ORF">ALC62_15979</name>
</gene>
<evidence type="ECO:0000259" key="2">
    <source>
        <dbReference type="PROSITE" id="PS50158"/>
    </source>
</evidence>
<dbReference type="PANTHER" id="PTHR47331:SF4">
    <property type="entry name" value="PEPTIDASE S1 DOMAIN-CONTAINING PROTEIN"/>
    <property type="match status" value="1"/>
</dbReference>
<protein>
    <recommendedName>
        <fullName evidence="2">CCHC-type domain-containing protein</fullName>
    </recommendedName>
</protein>
<dbReference type="PROSITE" id="PS50158">
    <property type="entry name" value="ZF_CCHC"/>
    <property type="match status" value="1"/>
</dbReference>
<dbReference type="PANTHER" id="PTHR47331">
    <property type="entry name" value="PHD-TYPE DOMAIN-CONTAINING PROTEIN"/>
    <property type="match status" value="1"/>
</dbReference>
<dbReference type="EMBL" id="KQ978502">
    <property type="protein sequence ID" value="KYM93417.1"/>
    <property type="molecule type" value="Genomic_DNA"/>
</dbReference>
<dbReference type="CDD" id="cd00303">
    <property type="entry name" value="retropepsin_like"/>
    <property type="match status" value="1"/>
</dbReference>
<dbReference type="Proteomes" id="UP000078542">
    <property type="component" value="Unassembled WGS sequence"/>
</dbReference>
<reference evidence="3 4" key="1">
    <citation type="submission" date="2016-03" db="EMBL/GenBank/DDBJ databases">
        <title>Cyphomyrmex costatus WGS genome.</title>
        <authorList>
            <person name="Nygaard S."/>
            <person name="Hu H."/>
            <person name="Boomsma J."/>
            <person name="Zhang G."/>
        </authorList>
    </citation>
    <scope>NUCLEOTIDE SEQUENCE [LARGE SCALE GENOMIC DNA]</scope>
    <source>
        <strain evidence="3">MS0001</strain>
        <tissue evidence="3">Whole body</tissue>
    </source>
</reference>
<proteinExistence type="predicted"/>
<dbReference type="STRING" id="456900.A0A151I6H7"/>
<dbReference type="SUPFAM" id="SSF56672">
    <property type="entry name" value="DNA/RNA polymerases"/>
    <property type="match status" value="1"/>
</dbReference>
<keyword evidence="1" id="KW-0862">Zinc</keyword>
<evidence type="ECO:0000256" key="1">
    <source>
        <dbReference type="PROSITE-ProRule" id="PRU00047"/>
    </source>
</evidence>
<sequence length="896" mass="101618">MTDDPVETIEYREQFESEYYEAIKATNSLLGRYSPARVVPLAEASFTQPYDQHRDVIENSFEQLQVQQNAQTEQHNNLLASTSAGVTFTSQSNVPSVKLTDVKLPIIELPKFKGDLSNWLKFRDTYKSLIHDNQSISNIQKFHYLIAALEGSAAQIVDEYKYNEQNYEIVWDALHRRYDDPKLLIYNHIEAMFKTKGINGESAVQLNSIIDSFTKHTRALKKLQEPAEHWDSLLIYLIVTKLDNETAREWEKQKLLLPDKPKLENLIKSLRDRVALLQTMERKNGVIKTKGNSQSKTNAFLSNKTSCILCKGEHYIQKCSTFLKLTPQERTEKVKQLKLCTNCLKKGHFIKDCSFGACRKCDNKHNTLLHFERGAQSPPSSTTTMCSSGQASAINESNVILATALVNVSGASDVVCSARAFLDSCAQSNFISESLCNNLKLEKSPVNTQVMSLNQPGPKIRYKCELEIKARNGGFKFKATCLIIPKIVDEVMPSEQVDLKDVRIPSHLRLADPSFNLPGQIDLLIGAQWFWDILCVGQVKLNNNLVMQKTRLGWIIGGPISATTPKVVQCNSIRQTSLEQQLTKFWEIEETLGTKALSQEKKDCESHFVKTTRRDEDGRFIVNMPLKEAPTCLGESRPLAVKRLTALEKRFRVRPELREDYCAFLKEYEQLGHMSEVKGSSTEFSYYLPHHCVVKMESSTTKTRVVFDASAPTTNGRSLNSIQMIGPVIQNDLFSILMRFRKHEYIISANIAKMYRQVLITEEQRPLQRIVWREHPNDPIKAYELNTVTYGTASASFQAIRCLHQLGVECMQENPEIARIIWSDFYVDDLLTGSDTIEGAINIAKQTSQILARGCFELRKWASNCPTVLSEISGDSAVINNIQIPDDRQRKTLGVS</sequence>
<organism evidence="3 4">
    <name type="scientific">Cyphomyrmex costatus</name>
    <dbReference type="NCBI Taxonomy" id="456900"/>
    <lineage>
        <taxon>Eukaryota</taxon>
        <taxon>Metazoa</taxon>
        <taxon>Ecdysozoa</taxon>
        <taxon>Arthropoda</taxon>
        <taxon>Hexapoda</taxon>
        <taxon>Insecta</taxon>
        <taxon>Pterygota</taxon>
        <taxon>Neoptera</taxon>
        <taxon>Endopterygota</taxon>
        <taxon>Hymenoptera</taxon>
        <taxon>Apocrita</taxon>
        <taxon>Aculeata</taxon>
        <taxon>Formicoidea</taxon>
        <taxon>Formicidae</taxon>
        <taxon>Myrmicinae</taxon>
        <taxon>Cyphomyrmex</taxon>
    </lineage>
</organism>
<keyword evidence="4" id="KW-1185">Reference proteome</keyword>
<keyword evidence="1" id="KW-0863">Zinc-finger</keyword>